<dbReference type="AlphaFoldDB" id="A0A0N5DAP1"/>
<reference evidence="4 5" key="2">
    <citation type="submission" date="2018-11" db="EMBL/GenBank/DDBJ databases">
        <authorList>
            <consortium name="Pathogen Informatics"/>
        </authorList>
    </citation>
    <scope>NUCLEOTIDE SEQUENCE [LARGE SCALE GENOMIC DNA]</scope>
</reference>
<dbReference type="Pfam" id="PF01399">
    <property type="entry name" value="PCI"/>
    <property type="match status" value="1"/>
</dbReference>
<evidence type="ECO:0000313" key="6">
    <source>
        <dbReference type="WBParaSite" id="TCLT_0001024401-mRNA-1"/>
    </source>
</evidence>
<reference evidence="6" key="1">
    <citation type="submission" date="2016-04" db="UniProtKB">
        <authorList>
            <consortium name="WormBaseParasite"/>
        </authorList>
    </citation>
    <scope>IDENTIFICATION</scope>
</reference>
<dbReference type="Gene3D" id="1.25.40.570">
    <property type="match status" value="1"/>
</dbReference>
<dbReference type="SMART" id="SM00753">
    <property type="entry name" value="PAM"/>
    <property type="match status" value="1"/>
</dbReference>
<dbReference type="STRING" id="103827.A0A0N5DAP1"/>
<dbReference type="OrthoDB" id="1418352at2759"/>
<proteinExistence type="inferred from homology"/>
<organism evidence="6">
    <name type="scientific">Thelazia callipaeda</name>
    <name type="common">Oriental eyeworm</name>
    <name type="synonym">Parasitic nematode</name>
    <dbReference type="NCBI Taxonomy" id="103827"/>
    <lineage>
        <taxon>Eukaryota</taxon>
        <taxon>Metazoa</taxon>
        <taxon>Ecdysozoa</taxon>
        <taxon>Nematoda</taxon>
        <taxon>Chromadorea</taxon>
        <taxon>Rhabditida</taxon>
        <taxon>Spirurina</taxon>
        <taxon>Spiruromorpha</taxon>
        <taxon>Thelazioidea</taxon>
        <taxon>Thelaziidae</taxon>
        <taxon>Thelazia</taxon>
    </lineage>
</organism>
<dbReference type="Pfam" id="PF18055">
    <property type="entry name" value="RPN6_N"/>
    <property type="match status" value="1"/>
</dbReference>
<name>A0A0N5DAP1_THECL</name>
<dbReference type="InterPro" id="IPR040773">
    <property type="entry name" value="Rpn6_N"/>
</dbReference>
<evidence type="ECO:0000313" key="4">
    <source>
        <dbReference type="EMBL" id="VDN07915.1"/>
    </source>
</evidence>
<sequence>MSTLEGKEGFTVHQLEKVDDENELRRREDLIMQAAEQMSKSNDIESLTKLLTLLRPHLLTYGKAKAAKLIRNLIDLCLKIDRNDTFKLKICTEYIQWAKQQNRIFLRHMLEVRLMRLLYELGRYTEVLATGVRLTAELKKIENKDVQLEAYLEESKAAFALKNLSRSRTALVAARTIANSLFIDEKLQGQLDMQSGILNMAEDCDFKTAFSYFYEAFEKFDTVEESASAQKALKYMCLTKIMSNEAAEVPHLLSDKLAVKYSSVELNAMQAIAAAFQHRSLQDYYKAFDKYRNELESDLIIRRQMDILTDAMLEKDICRAIEPYSLTEMSQLAKTIHFPVQKVEKKLAQMILDKKIRGVIDQQEGTLTVYEKPHDIQDKTFTESVKVIRALSKTVDEIYYRASTL</sequence>
<dbReference type="InterPro" id="IPR000717">
    <property type="entry name" value="PCI_dom"/>
</dbReference>
<dbReference type="SMART" id="SM00088">
    <property type="entry name" value="PINT"/>
    <property type="match status" value="1"/>
</dbReference>
<gene>
    <name evidence="4" type="ORF">TCLT_LOCUS10233</name>
</gene>
<comment type="similarity">
    <text evidence="1">Belongs to the proteasome subunit S9 family.</text>
</comment>
<dbReference type="GO" id="GO:0000502">
    <property type="term" value="C:proteasome complex"/>
    <property type="evidence" value="ECO:0007669"/>
    <property type="project" value="UniProtKB-KW"/>
</dbReference>
<dbReference type="PANTHER" id="PTHR10678">
    <property type="entry name" value="26S PROTEASOME NON-ATPASE REGULATORY SUBUNIT 11/COP9 SIGNALOSOME COMPLEX SUBUNIT 2"/>
    <property type="match status" value="1"/>
</dbReference>
<evidence type="ECO:0000256" key="1">
    <source>
        <dbReference type="ARBA" id="ARBA00007454"/>
    </source>
</evidence>
<evidence type="ECO:0000256" key="2">
    <source>
        <dbReference type="ARBA" id="ARBA00022942"/>
    </source>
</evidence>
<keyword evidence="2" id="KW-0647">Proteasome</keyword>
<dbReference type="InterPro" id="IPR050871">
    <property type="entry name" value="26S_Proteasome/COP9_Components"/>
</dbReference>
<protein>
    <submittedName>
        <fullName evidence="6">PCI domain-containing protein</fullName>
    </submittedName>
</protein>
<feature type="domain" description="PCI" evidence="3">
    <location>
        <begin position="209"/>
        <end position="374"/>
    </location>
</feature>
<dbReference type="PROSITE" id="PS50250">
    <property type="entry name" value="PCI"/>
    <property type="match status" value="1"/>
</dbReference>
<evidence type="ECO:0000313" key="5">
    <source>
        <dbReference type="Proteomes" id="UP000276776"/>
    </source>
</evidence>
<keyword evidence="5" id="KW-1185">Reference proteome</keyword>
<dbReference type="EMBL" id="UYYF01005023">
    <property type="protein sequence ID" value="VDN07915.1"/>
    <property type="molecule type" value="Genomic_DNA"/>
</dbReference>
<accession>A0A0N5DAP1</accession>
<evidence type="ECO:0000259" key="3">
    <source>
        <dbReference type="PROSITE" id="PS50250"/>
    </source>
</evidence>
<dbReference type="InterPro" id="IPR036390">
    <property type="entry name" value="WH_DNA-bd_sf"/>
</dbReference>
<dbReference type="Proteomes" id="UP000276776">
    <property type="component" value="Unassembled WGS sequence"/>
</dbReference>
<dbReference type="OMA" id="WAKQQNR"/>
<dbReference type="SUPFAM" id="SSF46785">
    <property type="entry name" value="Winged helix' DNA-binding domain"/>
    <property type="match status" value="1"/>
</dbReference>
<dbReference type="WBParaSite" id="TCLT_0001024401-mRNA-1">
    <property type="protein sequence ID" value="TCLT_0001024401-mRNA-1"/>
    <property type="gene ID" value="TCLT_0001024401"/>
</dbReference>